<accession>A0A5C2S5S2</accession>
<dbReference type="EMBL" id="ML122272">
    <property type="protein sequence ID" value="RPD58990.1"/>
    <property type="molecule type" value="Genomic_DNA"/>
</dbReference>
<evidence type="ECO:0000313" key="1">
    <source>
        <dbReference type="EMBL" id="RPD58990.1"/>
    </source>
</evidence>
<name>A0A5C2S5S2_9APHY</name>
<protein>
    <submittedName>
        <fullName evidence="1">Uncharacterized protein</fullName>
    </submittedName>
</protein>
<sequence>MPPRLRLPDPAYPSFTLAGIAFMTGQSSAYCRVPTYRGSHLRRFHPYGRVDRPTPFLNRWLNALGKSIGLVDAEEQIEPSVELGGVGAAVVGVEDAGATGADDERVNLERAMFGEAEGPQRRAFVAMIITLANAVHRGFNNARDKLNPTA</sequence>
<evidence type="ECO:0000313" key="2">
    <source>
        <dbReference type="Proteomes" id="UP000313359"/>
    </source>
</evidence>
<dbReference type="AlphaFoldDB" id="A0A5C2S5S2"/>
<dbReference type="OrthoDB" id="2754565at2759"/>
<dbReference type="Proteomes" id="UP000313359">
    <property type="component" value="Unassembled WGS sequence"/>
</dbReference>
<keyword evidence="2" id="KW-1185">Reference proteome</keyword>
<reference evidence="1" key="1">
    <citation type="journal article" date="2018" name="Genome Biol. Evol.">
        <title>Genomics and development of Lentinus tigrinus, a white-rot wood-decaying mushroom with dimorphic fruiting bodies.</title>
        <authorList>
            <person name="Wu B."/>
            <person name="Xu Z."/>
            <person name="Knudson A."/>
            <person name="Carlson A."/>
            <person name="Chen N."/>
            <person name="Kovaka S."/>
            <person name="LaButti K."/>
            <person name="Lipzen A."/>
            <person name="Pennachio C."/>
            <person name="Riley R."/>
            <person name="Schakwitz W."/>
            <person name="Umezawa K."/>
            <person name="Ohm R.A."/>
            <person name="Grigoriev I.V."/>
            <person name="Nagy L.G."/>
            <person name="Gibbons J."/>
            <person name="Hibbett D."/>
        </authorList>
    </citation>
    <scope>NUCLEOTIDE SEQUENCE [LARGE SCALE GENOMIC DNA]</scope>
    <source>
        <strain evidence="1">ALCF2SS1-6</strain>
    </source>
</reference>
<gene>
    <name evidence="1" type="ORF">L227DRAFT_612378</name>
</gene>
<proteinExistence type="predicted"/>
<organism evidence="1 2">
    <name type="scientific">Lentinus tigrinus ALCF2SS1-6</name>
    <dbReference type="NCBI Taxonomy" id="1328759"/>
    <lineage>
        <taxon>Eukaryota</taxon>
        <taxon>Fungi</taxon>
        <taxon>Dikarya</taxon>
        <taxon>Basidiomycota</taxon>
        <taxon>Agaricomycotina</taxon>
        <taxon>Agaricomycetes</taxon>
        <taxon>Polyporales</taxon>
        <taxon>Polyporaceae</taxon>
        <taxon>Lentinus</taxon>
    </lineage>
</organism>